<protein>
    <recommendedName>
        <fullName evidence="6">Peptide methionine sulfoxide reductase MsrB</fullName>
        <ecNumber evidence="6">1.8.4.12</ecNumber>
    </recommendedName>
    <alternativeName>
        <fullName evidence="6">Peptide-methionine (R)-S-oxide reductase</fullName>
    </alternativeName>
</protein>
<evidence type="ECO:0000313" key="9">
    <source>
        <dbReference type="Proteomes" id="UP000223606"/>
    </source>
</evidence>
<feature type="binding site" evidence="6">
    <location>
        <position position="52"/>
    </location>
    <ligand>
        <name>Zn(2+)</name>
        <dbReference type="ChEBI" id="CHEBI:29105"/>
    </ligand>
</feature>
<feature type="binding site" evidence="6">
    <location>
        <position position="101"/>
    </location>
    <ligand>
        <name>Zn(2+)</name>
        <dbReference type="ChEBI" id="CHEBI:29105"/>
    </ligand>
</feature>
<dbReference type="GO" id="GO:0006979">
    <property type="term" value="P:response to oxidative stress"/>
    <property type="evidence" value="ECO:0007669"/>
    <property type="project" value="InterPro"/>
</dbReference>
<dbReference type="Gene3D" id="2.170.150.20">
    <property type="entry name" value="Peptide methionine sulfoxide reductase"/>
    <property type="match status" value="1"/>
</dbReference>
<keyword evidence="4 6" id="KW-0560">Oxidoreductase</keyword>
<evidence type="ECO:0000256" key="5">
    <source>
        <dbReference type="ARBA" id="ARBA00048488"/>
    </source>
</evidence>
<feature type="domain" description="MsrB" evidence="7">
    <location>
        <begin position="13"/>
        <end position="135"/>
    </location>
</feature>
<feature type="active site" description="Nucleophile" evidence="6">
    <location>
        <position position="124"/>
    </location>
</feature>
<dbReference type="EMBL" id="LT960614">
    <property type="protein sequence ID" value="SON54851.1"/>
    <property type="molecule type" value="Genomic_DNA"/>
</dbReference>
<dbReference type="KEGG" id="hdi:HDIA_1310"/>
<keyword evidence="3 6" id="KW-0862">Zinc</keyword>
<comment type="similarity">
    <text evidence="1 6">Belongs to the MsrB Met sulfoxide reductase family.</text>
</comment>
<comment type="catalytic activity">
    <reaction evidence="5 6">
        <text>L-methionyl-[protein] + [thioredoxin]-disulfide + H2O = L-methionyl-(R)-S-oxide-[protein] + [thioredoxin]-dithiol</text>
        <dbReference type="Rhea" id="RHEA:24164"/>
        <dbReference type="Rhea" id="RHEA-COMP:10698"/>
        <dbReference type="Rhea" id="RHEA-COMP:10700"/>
        <dbReference type="Rhea" id="RHEA-COMP:12313"/>
        <dbReference type="Rhea" id="RHEA-COMP:12314"/>
        <dbReference type="ChEBI" id="CHEBI:15377"/>
        <dbReference type="ChEBI" id="CHEBI:16044"/>
        <dbReference type="ChEBI" id="CHEBI:29950"/>
        <dbReference type="ChEBI" id="CHEBI:45764"/>
        <dbReference type="ChEBI" id="CHEBI:50058"/>
        <dbReference type="EC" id="1.8.4.12"/>
    </reaction>
</comment>
<dbReference type="PANTHER" id="PTHR10173">
    <property type="entry name" value="METHIONINE SULFOXIDE REDUCTASE"/>
    <property type="match status" value="1"/>
</dbReference>
<sequence length="140" mass="15685">MTAPVDHKIERTDDEWRRILTDEQFRVTRKHGTERAFTGPYWDSKAAGLYRCVCCGNPLFASETKYDSGTGWPSFFSPVSADAVEEHSDRSFFMRRTEVRCSTCDAHLGHVFNDGPAPTGLRYCMNGHALKLDTGGTSEG</sequence>
<gene>
    <name evidence="6" type="primary">msrB</name>
    <name evidence="8" type="ORF">HDIA_1310</name>
</gene>
<dbReference type="PANTHER" id="PTHR10173:SF52">
    <property type="entry name" value="METHIONINE-R-SULFOXIDE REDUCTASE B1"/>
    <property type="match status" value="1"/>
</dbReference>
<dbReference type="HAMAP" id="MF_01400">
    <property type="entry name" value="MsrB"/>
    <property type="match status" value="1"/>
</dbReference>
<dbReference type="SUPFAM" id="SSF51316">
    <property type="entry name" value="Mss4-like"/>
    <property type="match status" value="1"/>
</dbReference>
<dbReference type="EC" id="1.8.4.12" evidence="6"/>
<dbReference type="PROSITE" id="PS51790">
    <property type="entry name" value="MSRB"/>
    <property type="match status" value="1"/>
</dbReference>
<evidence type="ECO:0000256" key="2">
    <source>
        <dbReference type="ARBA" id="ARBA00022723"/>
    </source>
</evidence>
<evidence type="ECO:0000256" key="4">
    <source>
        <dbReference type="ARBA" id="ARBA00023002"/>
    </source>
</evidence>
<feature type="binding site" evidence="6">
    <location>
        <position position="55"/>
    </location>
    <ligand>
        <name>Zn(2+)</name>
        <dbReference type="ChEBI" id="CHEBI:29105"/>
    </ligand>
</feature>
<evidence type="ECO:0000256" key="6">
    <source>
        <dbReference type="HAMAP-Rule" id="MF_01400"/>
    </source>
</evidence>
<dbReference type="GO" id="GO:0033743">
    <property type="term" value="F:peptide-methionine (R)-S-oxide reductase activity"/>
    <property type="evidence" value="ECO:0007669"/>
    <property type="project" value="UniProtKB-UniRule"/>
</dbReference>
<evidence type="ECO:0000256" key="1">
    <source>
        <dbReference type="ARBA" id="ARBA00007174"/>
    </source>
</evidence>
<feature type="binding site" evidence="6">
    <location>
        <position position="104"/>
    </location>
    <ligand>
        <name>Zn(2+)</name>
        <dbReference type="ChEBI" id="CHEBI:29105"/>
    </ligand>
</feature>
<dbReference type="Proteomes" id="UP000223606">
    <property type="component" value="Chromosome 1"/>
</dbReference>
<dbReference type="GO" id="GO:0030091">
    <property type="term" value="P:protein repair"/>
    <property type="evidence" value="ECO:0007669"/>
    <property type="project" value="InterPro"/>
</dbReference>
<evidence type="ECO:0000313" key="8">
    <source>
        <dbReference type="EMBL" id="SON54851.1"/>
    </source>
</evidence>
<proteinExistence type="inferred from homology"/>
<dbReference type="FunFam" id="2.170.150.20:FF:000001">
    <property type="entry name" value="Peptide methionine sulfoxide reductase MsrB"/>
    <property type="match status" value="1"/>
</dbReference>
<evidence type="ECO:0000256" key="3">
    <source>
        <dbReference type="ARBA" id="ARBA00022833"/>
    </source>
</evidence>
<keyword evidence="2 6" id="KW-0479">Metal-binding</keyword>
<dbReference type="GO" id="GO:0008270">
    <property type="term" value="F:zinc ion binding"/>
    <property type="evidence" value="ECO:0007669"/>
    <property type="project" value="UniProtKB-UniRule"/>
</dbReference>
<dbReference type="RefSeq" id="WP_099555437.1">
    <property type="nucleotide sequence ID" value="NZ_LT960614.1"/>
</dbReference>
<keyword evidence="9" id="KW-1185">Reference proteome</keyword>
<comment type="cofactor">
    <cofactor evidence="6">
        <name>Zn(2+)</name>
        <dbReference type="ChEBI" id="CHEBI:29105"/>
    </cofactor>
    <text evidence="6">Binds 1 zinc ion per subunit. The zinc ion is important for the structural integrity of the protein.</text>
</comment>
<dbReference type="GO" id="GO:0005737">
    <property type="term" value="C:cytoplasm"/>
    <property type="evidence" value="ECO:0007669"/>
    <property type="project" value="TreeGrafter"/>
</dbReference>
<organism evidence="8 9">
    <name type="scientific">Hartmannibacter diazotrophicus</name>
    <dbReference type="NCBI Taxonomy" id="1482074"/>
    <lineage>
        <taxon>Bacteria</taxon>
        <taxon>Pseudomonadati</taxon>
        <taxon>Pseudomonadota</taxon>
        <taxon>Alphaproteobacteria</taxon>
        <taxon>Hyphomicrobiales</taxon>
        <taxon>Pleomorphomonadaceae</taxon>
        <taxon>Hartmannibacter</taxon>
    </lineage>
</organism>
<dbReference type="InterPro" id="IPR028427">
    <property type="entry name" value="Met_Sox_Rdtase_MsrB"/>
</dbReference>
<reference evidence="9" key="1">
    <citation type="submission" date="2017-09" db="EMBL/GenBank/DDBJ databases">
        <title>Genome sequence of Nannocystis excedens DSM 71.</title>
        <authorList>
            <person name="Blom J."/>
        </authorList>
    </citation>
    <scope>NUCLEOTIDE SEQUENCE [LARGE SCALE GENOMIC DNA]</scope>
    <source>
        <strain evidence="9">type strain: E19</strain>
    </source>
</reference>
<dbReference type="OrthoDB" id="9785497at2"/>
<dbReference type="NCBIfam" id="TIGR00357">
    <property type="entry name" value="peptide-methionine (R)-S-oxide reductase MsrB"/>
    <property type="match status" value="1"/>
</dbReference>
<name>A0A2C9D510_9HYPH</name>
<dbReference type="AlphaFoldDB" id="A0A2C9D510"/>
<dbReference type="InterPro" id="IPR011057">
    <property type="entry name" value="Mss4-like_sf"/>
</dbReference>
<accession>A0A2C9D510</accession>
<dbReference type="InterPro" id="IPR002579">
    <property type="entry name" value="Met_Sox_Rdtase_MsrB_dom"/>
</dbReference>
<evidence type="ECO:0000259" key="7">
    <source>
        <dbReference type="PROSITE" id="PS51790"/>
    </source>
</evidence>
<dbReference type="Pfam" id="PF01641">
    <property type="entry name" value="SelR"/>
    <property type="match status" value="1"/>
</dbReference>